<dbReference type="Gene3D" id="3.40.50.1000">
    <property type="entry name" value="HAD superfamily/HAD-like"/>
    <property type="match status" value="1"/>
</dbReference>
<dbReference type="Proteomes" id="UP000076738">
    <property type="component" value="Unassembled WGS sequence"/>
</dbReference>
<protein>
    <recommendedName>
        <fullName evidence="3">HAD-superfamily phosphatase</fullName>
    </recommendedName>
</protein>
<dbReference type="GO" id="GO:0008962">
    <property type="term" value="F:phosphatidylglycerophosphatase activity"/>
    <property type="evidence" value="ECO:0007669"/>
    <property type="project" value="InterPro"/>
</dbReference>
<evidence type="ECO:0008006" key="3">
    <source>
        <dbReference type="Google" id="ProtNLM"/>
    </source>
</evidence>
<proteinExistence type="predicted"/>
<name>A0A167JTT4_CALVF</name>
<dbReference type="Pfam" id="PF09419">
    <property type="entry name" value="PGP_phosphatase"/>
    <property type="match status" value="2"/>
</dbReference>
<dbReference type="OrthoDB" id="198652at2759"/>
<evidence type="ECO:0000313" key="2">
    <source>
        <dbReference type="Proteomes" id="UP000076738"/>
    </source>
</evidence>
<keyword evidence="2" id="KW-1185">Reference proteome</keyword>
<dbReference type="InterPro" id="IPR027706">
    <property type="entry name" value="PGP_Pase"/>
</dbReference>
<dbReference type="AlphaFoldDB" id="A0A167JTT4"/>
<gene>
    <name evidence="1" type="ORF">CALVIDRAFT_566122</name>
</gene>
<dbReference type="EMBL" id="KV417298">
    <property type="protein sequence ID" value="KZO93893.1"/>
    <property type="molecule type" value="Genomic_DNA"/>
</dbReference>
<evidence type="ECO:0000313" key="1">
    <source>
        <dbReference type="EMBL" id="KZO93893.1"/>
    </source>
</evidence>
<reference evidence="1 2" key="1">
    <citation type="journal article" date="2016" name="Mol. Biol. Evol.">
        <title>Comparative Genomics of Early-Diverging Mushroom-Forming Fungi Provides Insights into the Origins of Lignocellulose Decay Capabilities.</title>
        <authorList>
            <person name="Nagy L.G."/>
            <person name="Riley R."/>
            <person name="Tritt A."/>
            <person name="Adam C."/>
            <person name="Daum C."/>
            <person name="Floudas D."/>
            <person name="Sun H."/>
            <person name="Yadav J.S."/>
            <person name="Pangilinan J."/>
            <person name="Larsson K.H."/>
            <person name="Matsuura K."/>
            <person name="Barry K."/>
            <person name="Labutti K."/>
            <person name="Kuo R."/>
            <person name="Ohm R.A."/>
            <person name="Bhattacharya S.S."/>
            <person name="Shirouzu T."/>
            <person name="Yoshinaga Y."/>
            <person name="Martin F.M."/>
            <person name="Grigoriev I.V."/>
            <person name="Hibbett D.S."/>
        </authorList>
    </citation>
    <scope>NUCLEOTIDE SEQUENCE [LARGE SCALE GENOMIC DNA]</scope>
    <source>
        <strain evidence="1 2">TUFC12733</strain>
    </source>
</reference>
<organism evidence="1 2">
    <name type="scientific">Calocera viscosa (strain TUFC12733)</name>
    <dbReference type="NCBI Taxonomy" id="1330018"/>
    <lineage>
        <taxon>Eukaryota</taxon>
        <taxon>Fungi</taxon>
        <taxon>Dikarya</taxon>
        <taxon>Basidiomycota</taxon>
        <taxon>Agaricomycotina</taxon>
        <taxon>Dacrymycetes</taxon>
        <taxon>Dacrymycetales</taxon>
        <taxon>Dacrymycetaceae</taxon>
        <taxon>Calocera</taxon>
    </lineage>
</organism>
<accession>A0A167JTT4</accession>
<dbReference type="InterPro" id="IPR023214">
    <property type="entry name" value="HAD_sf"/>
</dbReference>
<dbReference type="STRING" id="1330018.A0A167JTT4"/>
<sequence length="252" mass="27975">MPFLHHVVTTLRIITKPSVVVPSLTVRSVANINFAKLRDAGYEGVVIDRDNCLTRPRQDDLVPSLTDAWADCRKAFGPDRILIVSNSAGTSKDASFLQAEALTRNLGAPVLLHEAPKPWVVKSILHYFAALPSLSSASVSPESKTEATQSRKPAPPRLVVIGDRISTDIVLGSRLVGSFSIWTKKVWQEESFGVRVARLLEDGVLAAVTRWRAWRRKRRGLESEDDAGRMFVKDEPIVEEPAKVTWWNSIIS</sequence>